<evidence type="ECO:0000256" key="1">
    <source>
        <dbReference type="SAM" id="MobiDB-lite"/>
    </source>
</evidence>
<evidence type="ECO:0000313" key="3">
    <source>
        <dbReference type="Proteomes" id="UP001194468"/>
    </source>
</evidence>
<feature type="region of interest" description="Disordered" evidence="1">
    <location>
        <begin position="1"/>
        <end position="46"/>
    </location>
</feature>
<sequence>MTHPLPHSSDSFNGDENGEAPQAAVLQRQHSTSTVPGTPGVDSPNLVLMNTATSIPRSLTHQGGVLSPSNLERGTPMAIGAFKVPSSPRVSHFTTPLLSRTQHPSKLSTSFTFSSPSISSRPGDYIGAKESVTTSDSEDDSERDKACLLLRIVRAQRHARQLEQDVISAQLAENTAIGDLFKFWAEQVQKKLDATEYDLGYLRNEIRKMPYYRISDIYDYVIAGRTSLPPPASPPRSPIAGPSTDIIFPDIFHLVPEEAVRSESYDPNDYNPSDYEVQIKREEEEADLQEQDQLADYDSSLDQGYRTLVNRTTLAPEDAPSTIVRATTIAYPLPTQIAI</sequence>
<protein>
    <submittedName>
        <fullName evidence="2">Uncharacterized protein</fullName>
    </submittedName>
</protein>
<reference evidence="2" key="1">
    <citation type="submission" date="2019-10" db="EMBL/GenBank/DDBJ databases">
        <authorList>
            <consortium name="DOE Joint Genome Institute"/>
            <person name="Kuo A."/>
            <person name="Miyauchi S."/>
            <person name="Kiss E."/>
            <person name="Drula E."/>
            <person name="Kohler A."/>
            <person name="Sanchez-Garcia M."/>
            <person name="Andreopoulos B."/>
            <person name="Barry K.W."/>
            <person name="Bonito G."/>
            <person name="Buee M."/>
            <person name="Carver A."/>
            <person name="Chen C."/>
            <person name="Cichocki N."/>
            <person name="Clum A."/>
            <person name="Culley D."/>
            <person name="Crous P.W."/>
            <person name="Fauchery L."/>
            <person name="Girlanda M."/>
            <person name="Hayes R."/>
            <person name="Keri Z."/>
            <person name="LaButti K."/>
            <person name="Lipzen A."/>
            <person name="Lombard V."/>
            <person name="Magnuson J."/>
            <person name="Maillard F."/>
            <person name="Morin E."/>
            <person name="Murat C."/>
            <person name="Nolan M."/>
            <person name="Ohm R."/>
            <person name="Pangilinan J."/>
            <person name="Pereira M."/>
            <person name="Perotto S."/>
            <person name="Peter M."/>
            <person name="Riley R."/>
            <person name="Sitrit Y."/>
            <person name="Stielow B."/>
            <person name="Szollosi G."/>
            <person name="Zifcakova L."/>
            <person name="Stursova M."/>
            <person name="Spatafora J.W."/>
            <person name="Tedersoo L."/>
            <person name="Vaario L.-M."/>
            <person name="Yamada A."/>
            <person name="Yan M."/>
            <person name="Wang P."/>
            <person name="Xu J."/>
            <person name="Bruns T."/>
            <person name="Baldrian P."/>
            <person name="Vilgalys R."/>
            <person name="Henrissat B."/>
            <person name="Grigoriev I.V."/>
            <person name="Hibbett D."/>
            <person name="Nagy L.G."/>
            <person name="Martin F.M."/>
        </authorList>
    </citation>
    <scope>NUCLEOTIDE SEQUENCE</scope>
    <source>
        <strain evidence="2">BED1</strain>
    </source>
</reference>
<evidence type="ECO:0000313" key="2">
    <source>
        <dbReference type="EMBL" id="KAF8415443.1"/>
    </source>
</evidence>
<dbReference type="EMBL" id="WHUW01000327">
    <property type="protein sequence ID" value="KAF8415443.1"/>
    <property type="molecule type" value="Genomic_DNA"/>
</dbReference>
<gene>
    <name evidence="2" type="ORF">L210DRAFT_988481</name>
</gene>
<name>A0AAD4BAL1_BOLED</name>
<organism evidence="2 3">
    <name type="scientific">Boletus edulis BED1</name>
    <dbReference type="NCBI Taxonomy" id="1328754"/>
    <lineage>
        <taxon>Eukaryota</taxon>
        <taxon>Fungi</taxon>
        <taxon>Dikarya</taxon>
        <taxon>Basidiomycota</taxon>
        <taxon>Agaricomycotina</taxon>
        <taxon>Agaricomycetes</taxon>
        <taxon>Agaricomycetidae</taxon>
        <taxon>Boletales</taxon>
        <taxon>Boletineae</taxon>
        <taxon>Boletaceae</taxon>
        <taxon>Boletoideae</taxon>
        <taxon>Boletus</taxon>
    </lineage>
</organism>
<proteinExistence type="predicted"/>
<reference evidence="2" key="2">
    <citation type="journal article" date="2020" name="Nat. Commun.">
        <title>Large-scale genome sequencing of mycorrhizal fungi provides insights into the early evolution of symbiotic traits.</title>
        <authorList>
            <person name="Miyauchi S."/>
            <person name="Kiss E."/>
            <person name="Kuo A."/>
            <person name="Drula E."/>
            <person name="Kohler A."/>
            <person name="Sanchez-Garcia M."/>
            <person name="Morin E."/>
            <person name="Andreopoulos B."/>
            <person name="Barry K.W."/>
            <person name="Bonito G."/>
            <person name="Buee M."/>
            <person name="Carver A."/>
            <person name="Chen C."/>
            <person name="Cichocki N."/>
            <person name="Clum A."/>
            <person name="Culley D."/>
            <person name="Crous P.W."/>
            <person name="Fauchery L."/>
            <person name="Girlanda M."/>
            <person name="Hayes R.D."/>
            <person name="Keri Z."/>
            <person name="LaButti K."/>
            <person name="Lipzen A."/>
            <person name="Lombard V."/>
            <person name="Magnuson J."/>
            <person name="Maillard F."/>
            <person name="Murat C."/>
            <person name="Nolan M."/>
            <person name="Ohm R.A."/>
            <person name="Pangilinan J."/>
            <person name="Pereira M.F."/>
            <person name="Perotto S."/>
            <person name="Peter M."/>
            <person name="Pfister S."/>
            <person name="Riley R."/>
            <person name="Sitrit Y."/>
            <person name="Stielow J.B."/>
            <person name="Szollosi G."/>
            <person name="Zifcakova L."/>
            <person name="Stursova M."/>
            <person name="Spatafora J.W."/>
            <person name="Tedersoo L."/>
            <person name="Vaario L.M."/>
            <person name="Yamada A."/>
            <person name="Yan M."/>
            <person name="Wang P."/>
            <person name="Xu J."/>
            <person name="Bruns T."/>
            <person name="Baldrian P."/>
            <person name="Vilgalys R."/>
            <person name="Dunand C."/>
            <person name="Henrissat B."/>
            <person name="Grigoriev I.V."/>
            <person name="Hibbett D."/>
            <person name="Nagy L.G."/>
            <person name="Martin F.M."/>
        </authorList>
    </citation>
    <scope>NUCLEOTIDE SEQUENCE</scope>
    <source>
        <strain evidence="2">BED1</strain>
    </source>
</reference>
<keyword evidence="3" id="KW-1185">Reference proteome</keyword>
<accession>A0AAD4BAL1</accession>
<comment type="caution">
    <text evidence="2">The sequence shown here is derived from an EMBL/GenBank/DDBJ whole genome shotgun (WGS) entry which is preliminary data.</text>
</comment>
<dbReference type="Proteomes" id="UP001194468">
    <property type="component" value="Unassembled WGS sequence"/>
</dbReference>
<dbReference type="AlphaFoldDB" id="A0AAD4BAL1"/>